<dbReference type="Proteomes" id="UP000199072">
    <property type="component" value="Unassembled WGS sequence"/>
</dbReference>
<keyword evidence="1" id="KW-0732">Signal</keyword>
<feature type="chain" id="PRO_5011489213" description="YceI-like domain-containing protein" evidence="1">
    <location>
        <begin position="22"/>
        <end position="187"/>
    </location>
</feature>
<accession>A0A1G6YQE9</accession>
<protein>
    <recommendedName>
        <fullName evidence="4">YceI-like domain-containing protein</fullName>
    </recommendedName>
</protein>
<evidence type="ECO:0000313" key="3">
    <source>
        <dbReference type="Proteomes" id="UP000199072"/>
    </source>
</evidence>
<evidence type="ECO:0008006" key="4">
    <source>
        <dbReference type="Google" id="ProtNLM"/>
    </source>
</evidence>
<name>A0A1G6YQE9_9SPHI</name>
<evidence type="ECO:0000313" key="2">
    <source>
        <dbReference type="EMBL" id="SDD91865.1"/>
    </source>
</evidence>
<dbReference type="PROSITE" id="PS51257">
    <property type="entry name" value="PROKAR_LIPOPROTEIN"/>
    <property type="match status" value="1"/>
</dbReference>
<feature type="signal peptide" evidence="1">
    <location>
        <begin position="1"/>
        <end position="21"/>
    </location>
</feature>
<dbReference type="RefSeq" id="WP_091147643.1">
    <property type="nucleotide sequence ID" value="NZ_FNAI01000003.1"/>
</dbReference>
<proteinExistence type="predicted"/>
<evidence type="ECO:0000256" key="1">
    <source>
        <dbReference type="SAM" id="SignalP"/>
    </source>
</evidence>
<dbReference type="STRING" id="1391627.SAMN05216464_10338"/>
<reference evidence="2 3" key="1">
    <citation type="submission" date="2016-10" db="EMBL/GenBank/DDBJ databases">
        <authorList>
            <person name="de Groot N.N."/>
        </authorList>
    </citation>
    <scope>NUCLEOTIDE SEQUENCE [LARGE SCALE GENOMIC DNA]</scope>
    <source>
        <strain evidence="2 3">47C3B</strain>
    </source>
</reference>
<organism evidence="2 3">
    <name type="scientific">Mucilaginibacter pineti</name>
    <dbReference type="NCBI Taxonomy" id="1391627"/>
    <lineage>
        <taxon>Bacteria</taxon>
        <taxon>Pseudomonadati</taxon>
        <taxon>Bacteroidota</taxon>
        <taxon>Sphingobacteriia</taxon>
        <taxon>Sphingobacteriales</taxon>
        <taxon>Sphingobacteriaceae</taxon>
        <taxon>Mucilaginibacter</taxon>
    </lineage>
</organism>
<dbReference type="AlphaFoldDB" id="A0A1G6YQE9"/>
<gene>
    <name evidence="2" type="ORF">SAMN05216464_10338</name>
</gene>
<keyword evidence="3" id="KW-1185">Reference proteome</keyword>
<sequence>MRKIQLIVLLLISAIFIQSCKKDVVTSASTTSDKELSANINGTAWAPDTIAAAITYNAALNTKSFTVQGTADEKRININITLANGTNTNDFTLGNYKVDGTSRVQLTYSTLELIGDTYGYKQVGEVEAGSGSVTITSIDPTKNVITGYYSFTAKKVNYDLNGNIESIEISQILLGTFTNLPYTFSAN</sequence>
<dbReference type="OrthoDB" id="795331at2"/>
<dbReference type="EMBL" id="FNAI01000003">
    <property type="protein sequence ID" value="SDD91865.1"/>
    <property type="molecule type" value="Genomic_DNA"/>
</dbReference>